<evidence type="ECO:0000313" key="2">
    <source>
        <dbReference type="Proteomes" id="UP000030652"/>
    </source>
</evidence>
<organism evidence="1 2">
    <name type="scientific">Candidatus Scalindua brodae</name>
    <dbReference type="NCBI Taxonomy" id="237368"/>
    <lineage>
        <taxon>Bacteria</taxon>
        <taxon>Pseudomonadati</taxon>
        <taxon>Planctomycetota</taxon>
        <taxon>Candidatus Brocadiia</taxon>
        <taxon>Candidatus Brocadiales</taxon>
        <taxon>Candidatus Scalinduaceae</taxon>
        <taxon>Candidatus Scalindua</taxon>
    </lineage>
</organism>
<reference evidence="1 2" key="1">
    <citation type="submission" date="2014-10" db="EMBL/GenBank/DDBJ databases">
        <title>Draft genome of anammox bacterium scalindua brodae, obtained using differential coverage binning of sequence data from two enrichment reactors.</title>
        <authorList>
            <person name="Speth D.R."/>
            <person name="Russ L."/>
            <person name="Kartal B."/>
            <person name="Op den Camp H.J."/>
            <person name="Dutilh B.E."/>
            <person name="Jetten M.S."/>
        </authorList>
    </citation>
    <scope>NUCLEOTIDE SEQUENCE [LARGE SCALE GENOMIC DNA]</scope>
    <source>
        <strain evidence="1">RU1</strain>
    </source>
</reference>
<proteinExistence type="predicted"/>
<dbReference type="AlphaFoldDB" id="A0A0B0EL66"/>
<protein>
    <submittedName>
        <fullName evidence="1">Uncharacterized protein</fullName>
    </submittedName>
</protein>
<evidence type="ECO:0000313" key="1">
    <source>
        <dbReference type="EMBL" id="KHE93329.1"/>
    </source>
</evidence>
<dbReference type="EMBL" id="JRYO01000060">
    <property type="protein sequence ID" value="KHE93329.1"/>
    <property type="molecule type" value="Genomic_DNA"/>
</dbReference>
<gene>
    <name evidence="1" type="ORF">SCABRO_00913</name>
</gene>
<comment type="caution">
    <text evidence="1">The sequence shown here is derived from an EMBL/GenBank/DDBJ whole genome shotgun (WGS) entry which is preliminary data.</text>
</comment>
<name>A0A0B0EL66_9BACT</name>
<dbReference type="Proteomes" id="UP000030652">
    <property type="component" value="Unassembled WGS sequence"/>
</dbReference>
<sequence length="69" mass="7868">MVEEEEAVYHVMSRTALDGFVLLNISGGGSHLNSEKHIKSQEKFHVKVLRSLGKYKNVHYFLLVLTLLL</sequence>
<accession>A0A0B0EL66</accession>